<reference evidence="4" key="1">
    <citation type="submission" date="2019-11" db="EMBL/GenBank/DDBJ databases">
        <authorList>
            <person name="Feng L."/>
        </authorList>
    </citation>
    <scope>NUCLEOTIDE SEQUENCE</scope>
    <source>
        <strain evidence="4">IbartlettiiLFYP30</strain>
    </source>
</reference>
<evidence type="ECO:0000313" key="4">
    <source>
        <dbReference type="EMBL" id="VYT76968.1"/>
    </source>
</evidence>
<dbReference type="EMBL" id="CACRUE010000012">
    <property type="protein sequence ID" value="VYT76968.1"/>
    <property type="molecule type" value="Genomic_DNA"/>
</dbReference>
<dbReference type="PANTHER" id="PTHR30217">
    <property type="entry name" value="PEPTIDASE U32 FAMILY"/>
    <property type="match status" value="1"/>
</dbReference>
<proteinExistence type="inferred from homology"/>
<dbReference type="InterPro" id="IPR001539">
    <property type="entry name" value="Peptidase_U32"/>
</dbReference>
<dbReference type="InterPro" id="IPR051454">
    <property type="entry name" value="RNA/ubiquinone_mod_enzymes"/>
</dbReference>
<evidence type="ECO:0000256" key="2">
    <source>
        <dbReference type="ARBA" id="ARBA00022801"/>
    </source>
</evidence>
<dbReference type="RefSeq" id="WP_024037468.1">
    <property type="nucleotide sequence ID" value="NZ_CACRUE010000012.1"/>
</dbReference>
<comment type="similarity">
    <text evidence="3">Belongs to the peptidase U32 family.</text>
</comment>
<evidence type="ECO:0000256" key="1">
    <source>
        <dbReference type="ARBA" id="ARBA00022670"/>
    </source>
</evidence>
<dbReference type="EC" id="3.4.-.-" evidence="4"/>
<gene>
    <name evidence="4" type="primary">yhbU_1</name>
    <name evidence="4" type="ORF">IBLFYP30_00038</name>
</gene>
<dbReference type="GO" id="GO:0006508">
    <property type="term" value="P:proteolysis"/>
    <property type="evidence" value="ECO:0007669"/>
    <property type="project" value="UniProtKB-KW"/>
</dbReference>
<keyword evidence="1 4" id="KW-0645">Protease</keyword>
<protein>
    <submittedName>
        <fullName evidence="4">Putative protease YhbU</fullName>
        <ecNumber evidence="4">3.4.-.-</ecNumber>
    </submittedName>
</protein>
<dbReference type="AlphaFoldDB" id="A0A6N2ZG39"/>
<dbReference type="PANTHER" id="PTHR30217:SF6">
    <property type="entry name" value="TRNA HYDROXYLATION PROTEIN P"/>
    <property type="match status" value="1"/>
</dbReference>
<keyword evidence="2 4" id="KW-0378">Hydrolase</keyword>
<sequence length="308" mass="35395">MHKIELICYAGSLACLKAALNSGADSVYVGGESFGRDTLSQEFSREDLIEGIKFAHENNKKVYVTINLLPHNKDFDKFKEFLNDLNEMKVDAVIVSEPGTLITVKQLLPEMKIHLGNVSNVYNYETANFWHNQGADRVVISRELSIKEIEMMRLKTPESLELEAYVHGPIVMSYSGRKLITSYLESKGKDDYSSKKRYNLAEEKRQGQYCPVYEDEAGTIFFASRDLCMIEYVDKFIRAGVSTLTIEARLQDENYINTVVPIYRKAIDDFYNNNFEYNCSEDMLETLKNATTRKHTTGFYLDETIDYD</sequence>
<evidence type="ECO:0000256" key="3">
    <source>
        <dbReference type="ARBA" id="ARBA00038374"/>
    </source>
</evidence>
<dbReference type="Pfam" id="PF01136">
    <property type="entry name" value="Peptidase_U32"/>
    <property type="match status" value="1"/>
</dbReference>
<name>A0A6N2ZG39_9FIRM</name>
<organism evidence="4">
    <name type="scientific">Intestinibacter bartlettii</name>
    <dbReference type="NCBI Taxonomy" id="261299"/>
    <lineage>
        <taxon>Bacteria</taxon>
        <taxon>Bacillati</taxon>
        <taxon>Bacillota</taxon>
        <taxon>Clostridia</taxon>
        <taxon>Peptostreptococcales</taxon>
        <taxon>Peptostreptococcaceae</taxon>
        <taxon>Intestinibacter</taxon>
    </lineage>
</organism>
<accession>A0A6N2ZG39</accession>
<dbReference type="GO" id="GO:0008233">
    <property type="term" value="F:peptidase activity"/>
    <property type="evidence" value="ECO:0007669"/>
    <property type="project" value="UniProtKB-KW"/>
</dbReference>